<sequence length="105" mass="11649">MLMLVVLMSVEHESDSDPFQAKRDSLLAGVQRPRQSYEYAGLDKVCIRHDASIIFAQRLKGVIRQDNSTGFSAEQCKLGAGGGILLERLMPEIAYKLGRAYKYGA</sequence>
<dbReference type="EMBL" id="JALJOT010000003">
    <property type="protein sequence ID" value="KAK9917009.1"/>
    <property type="molecule type" value="Genomic_DNA"/>
</dbReference>
<organism evidence="1 2">
    <name type="scientific">Coccomyxa subellipsoidea</name>
    <dbReference type="NCBI Taxonomy" id="248742"/>
    <lineage>
        <taxon>Eukaryota</taxon>
        <taxon>Viridiplantae</taxon>
        <taxon>Chlorophyta</taxon>
        <taxon>core chlorophytes</taxon>
        <taxon>Trebouxiophyceae</taxon>
        <taxon>Trebouxiophyceae incertae sedis</taxon>
        <taxon>Coccomyxaceae</taxon>
        <taxon>Coccomyxa</taxon>
    </lineage>
</organism>
<evidence type="ECO:0000313" key="1">
    <source>
        <dbReference type="EMBL" id="KAK9917009.1"/>
    </source>
</evidence>
<evidence type="ECO:0000313" key="2">
    <source>
        <dbReference type="Proteomes" id="UP001491310"/>
    </source>
</evidence>
<reference evidence="1 2" key="1">
    <citation type="journal article" date="2024" name="Nat. Commun.">
        <title>Phylogenomics reveals the evolutionary origins of lichenization in chlorophyte algae.</title>
        <authorList>
            <person name="Puginier C."/>
            <person name="Libourel C."/>
            <person name="Otte J."/>
            <person name="Skaloud P."/>
            <person name="Haon M."/>
            <person name="Grisel S."/>
            <person name="Petersen M."/>
            <person name="Berrin J.G."/>
            <person name="Delaux P.M."/>
            <person name="Dal Grande F."/>
            <person name="Keller J."/>
        </authorList>
    </citation>
    <scope>NUCLEOTIDE SEQUENCE [LARGE SCALE GENOMIC DNA]</scope>
    <source>
        <strain evidence="1 2">SAG 216-7</strain>
    </source>
</reference>
<protein>
    <submittedName>
        <fullName evidence="1">Uncharacterized protein</fullName>
    </submittedName>
</protein>
<gene>
    <name evidence="1" type="ORF">WJX75_009956</name>
</gene>
<dbReference type="Proteomes" id="UP001491310">
    <property type="component" value="Unassembled WGS sequence"/>
</dbReference>
<proteinExistence type="predicted"/>
<keyword evidence="2" id="KW-1185">Reference proteome</keyword>
<dbReference type="PANTHER" id="PTHR35506:SF1">
    <property type="entry name" value="OS02G0135600 PROTEIN"/>
    <property type="match status" value="1"/>
</dbReference>
<name>A0ABR2YZD4_9CHLO</name>
<accession>A0ABR2YZD4</accession>
<comment type="caution">
    <text evidence="1">The sequence shown here is derived from an EMBL/GenBank/DDBJ whole genome shotgun (WGS) entry which is preliminary data.</text>
</comment>
<dbReference type="PANTHER" id="PTHR35506">
    <property type="entry name" value="OS02G0135600 PROTEIN"/>
    <property type="match status" value="1"/>
</dbReference>